<keyword evidence="7 9" id="KW-0472">Membrane</keyword>
<evidence type="ECO:0000259" key="10">
    <source>
        <dbReference type="Pfam" id="PF01545"/>
    </source>
</evidence>
<evidence type="ECO:0000256" key="8">
    <source>
        <dbReference type="SAM" id="MobiDB-lite"/>
    </source>
</evidence>
<evidence type="ECO:0000256" key="9">
    <source>
        <dbReference type="SAM" id="Phobius"/>
    </source>
</evidence>
<feature type="transmembrane region" description="Helical" evidence="9">
    <location>
        <begin position="26"/>
        <end position="47"/>
    </location>
</feature>
<dbReference type="InterPro" id="IPR002524">
    <property type="entry name" value="Cation_efflux"/>
</dbReference>
<evidence type="ECO:0000313" key="13">
    <source>
        <dbReference type="Proteomes" id="UP000295063"/>
    </source>
</evidence>
<dbReference type="OrthoDB" id="9809646at2"/>
<feature type="transmembrane region" description="Helical" evidence="9">
    <location>
        <begin position="194"/>
        <end position="212"/>
    </location>
</feature>
<dbReference type="EMBL" id="SLUI01000012">
    <property type="protein sequence ID" value="TCL35416.1"/>
    <property type="molecule type" value="Genomic_DNA"/>
</dbReference>
<dbReference type="InterPro" id="IPR050681">
    <property type="entry name" value="CDF/SLC30A"/>
</dbReference>
<keyword evidence="13" id="KW-1185">Reference proteome</keyword>
<keyword evidence="3" id="KW-0813">Transport</keyword>
<dbReference type="Pfam" id="PF01545">
    <property type="entry name" value="Cation_efflux"/>
    <property type="match status" value="1"/>
</dbReference>
<dbReference type="RefSeq" id="WP_132082518.1">
    <property type="nucleotide sequence ID" value="NZ_DAMAKO010000009.1"/>
</dbReference>
<dbReference type="GO" id="GO:0005886">
    <property type="term" value="C:plasma membrane"/>
    <property type="evidence" value="ECO:0007669"/>
    <property type="project" value="TreeGrafter"/>
</dbReference>
<dbReference type="InterPro" id="IPR058533">
    <property type="entry name" value="Cation_efflux_TM"/>
</dbReference>
<dbReference type="Gene3D" id="1.20.1510.10">
    <property type="entry name" value="Cation efflux protein transmembrane domain"/>
    <property type="match status" value="1"/>
</dbReference>
<evidence type="ECO:0000256" key="1">
    <source>
        <dbReference type="ARBA" id="ARBA00004141"/>
    </source>
</evidence>
<keyword evidence="4 9" id="KW-0812">Transmembrane</keyword>
<feature type="domain" description="Cation efflux protein cytoplasmic" evidence="11">
    <location>
        <begin position="224"/>
        <end position="298"/>
    </location>
</feature>
<accession>A0A4V2Q8C0</accession>
<protein>
    <submittedName>
        <fullName evidence="12">Cobalt-zinc-cadmium efflux system protein</fullName>
    </submittedName>
</protein>
<name>A0A4V2Q8C0_9FIRM</name>
<evidence type="ECO:0000256" key="7">
    <source>
        <dbReference type="ARBA" id="ARBA00023136"/>
    </source>
</evidence>
<comment type="caution">
    <text evidence="12">The sequence shown here is derived from an EMBL/GenBank/DDBJ whole genome shotgun (WGS) entry which is preliminary data.</text>
</comment>
<dbReference type="Proteomes" id="UP000295063">
    <property type="component" value="Unassembled WGS sequence"/>
</dbReference>
<dbReference type="GO" id="GO:0005385">
    <property type="term" value="F:zinc ion transmembrane transporter activity"/>
    <property type="evidence" value="ECO:0007669"/>
    <property type="project" value="TreeGrafter"/>
</dbReference>
<dbReference type="SUPFAM" id="SSF160240">
    <property type="entry name" value="Cation efflux protein cytoplasmic domain-like"/>
    <property type="match status" value="1"/>
</dbReference>
<evidence type="ECO:0000256" key="6">
    <source>
        <dbReference type="ARBA" id="ARBA00023065"/>
    </source>
</evidence>
<gene>
    <name evidence="12" type="ORF">EV210_11275</name>
</gene>
<feature type="transmembrane region" description="Helical" evidence="9">
    <location>
        <begin position="128"/>
        <end position="146"/>
    </location>
</feature>
<comment type="subcellular location">
    <subcellularLocation>
        <location evidence="1">Membrane</location>
        <topology evidence="1">Multi-pass membrane protein</topology>
    </subcellularLocation>
</comment>
<feature type="transmembrane region" description="Helical" evidence="9">
    <location>
        <begin position="90"/>
        <end position="116"/>
    </location>
</feature>
<sequence length="308" mass="33640">MHDHSHHSHNHLHSHSHGEEPGNKRALIISLFVTAGIMILEFLGGLFTNSLALLSDAGHMLSDTGSLALSLAAVYLAAKPLSSQKTYGYYRFEILAALANGVTLFAIAGIIIWEAAERFSAPPPVNSTYMMGIALIGLLANLLSAWTLHSHGDVEENINLKSAYLHVLGDALGSVGAIGAGLLMYFFGWYTADPIISVLVALLILRGAWRVIDDAVHILLEGTPPTLDWEQVKAALTNLAGVKEVHDLHIWTITSGRDSLTCHLLVEKDVDTQVLLQQAICLLEEQFRIKHATIQIETEDFHHHSCEI</sequence>
<feature type="region of interest" description="Disordered" evidence="8">
    <location>
        <begin position="1"/>
        <end position="21"/>
    </location>
</feature>
<dbReference type="InterPro" id="IPR027470">
    <property type="entry name" value="Cation_efflux_CTD"/>
</dbReference>
<feature type="compositionally biased region" description="Basic residues" evidence="8">
    <location>
        <begin position="1"/>
        <end position="15"/>
    </location>
</feature>
<dbReference type="AlphaFoldDB" id="A0A4V2Q8C0"/>
<evidence type="ECO:0000256" key="4">
    <source>
        <dbReference type="ARBA" id="ARBA00022692"/>
    </source>
</evidence>
<dbReference type="InterPro" id="IPR036837">
    <property type="entry name" value="Cation_efflux_CTD_sf"/>
</dbReference>
<evidence type="ECO:0000256" key="5">
    <source>
        <dbReference type="ARBA" id="ARBA00022989"/>
    </source>
</evidence>
<evidence type="ECO:0000256" key="3">
    <source>
        <dbReference type="ARBA" id="ARBA00022448"/>
    </source>
</evidence>
<feature type="transmembrane region" description="Helical" evidence="9">
    <location>
        <begin position="59"/>
        <end position="78"/>
    </location>
</feature>
<evidence type="ECO:0000259" key="11">
    <source>
        <dbReference type="Pfam" id="PF16916"/>
    </source>
</evidence>
<dbReference type="PANTHER" id="PTHR11562:SF17">
    <property type="entry name" value="RE54080P-RELATED"/>
    <property type="match status" value="1"/>
</dbReference>
<dbReference type="SUPFAM" id="SSF161111">
    <property type="entry name" value="Cation efflux protein transmembrane domain-like"/>
    <property type="match status" value="1"/>
</dbReference>
<dbReference type="Pfam" id="PF16916">
    <property type="entry name" value="ZT_dimer"/>
    <property type="match status" value="1"/>
</dbReference>
<keyword evidence="6" id="KW-0406">Ion transport</keyword>
<evidence type="ECO:0000313" key="12">
    <source>
        <dbReference type="EMBL" id="TCL35416.1"/>
    </source>
</evidence>
<feature type="domain" description="Cation efflux protein transmembrane" evidence="10">
    <location>
        <begin position="27"/>
        <end position="220"/>
    </location>
</feature>
<keyword evidence="5 9" id="KW-1133">Transmembrane helix</keyword>
<proteinExistence type="inferred from homology"/>
<evidence type="ECO:0000256" key="2">
    <source>
        <dbReference type="ARBA" id="ARBA00008873"/>
    </source>
</evidence>
<feature type="transmembrane region" description="Helical" evidence="9">
    <location>
        <begin position="167"/>
        <end position="188"/>
    </location>
</feature>
<comment type="similarity">
    <text evidence="2">Belongs to the cation diffusion facilitator (CDF) transporter (TC 2.A.4) family. SLC30A subfamily.</text>
</comment>
<dbReference type="InterPro" id="IPR027469">
    <property type="entry name" value="Cation_efflux_TMD_sf"/>
</dbReference>
<dbReference type="NCBIfam" id="TIGR01297">
    <property type="entry name" value="CDF"/>
    <property type="match status" value="1"/>
</dbReference>
<organism evidence="12 13">
    <name type="scientific">Anaerospora hongkongensis</name>
    <dbReference type="NCBI Taxonomy" id="244830"/>
    <lineage>
        <taxon>Bacteria</taxon>
        <taxon>Bacillati</taxon>
        <taxon>Bacillota</taxon>
        <taxon>Negativicutes</taxon>
        <taxon>Selenomonadales</taxon>
        <taxon>Sporomusaceae</taxon>
        <taxon>Anaerospora</taxon>
    </lineage>
</organism>
<reference evidence="12 13" key="1">
    <citation type="submission" date="2019-03" db="EMBL/GenBank/DDBJ databases">
        <title>Genomic Encyclopedia of Type Strains, Phase IV (KMG-IV): sequencing the most valuable type-strain genomes for metagenomic binning, comparative biology and taxonomic classification.</title>
        <authorList>
            <person name="Goeker M."/>
        </authorList>
    </citation>
    <scope>NUCLEOTIDE SEQUENCE [LARGE SCALE GENOMIC DNA]</scope>
    <source>
        <strain evidence="12 13">DSM 15969</strain>
    </source>
</reference>
<dbReference type="PANTHER" id="PTHR11562">
    <property type="entry name" value="CATION EFFLUX PROTEIN/ ZINC TRANSPORTER"/>
    <property type="match status" value="1"/>
</dbReference>